<evidence type="ECO:0000313" key="2">
    <source>
        <dbReference type="Proteomes" id="UP000223891"/>
    </source>
</evidence>
<proteinExistence type="predicted"/>
<dbReference type="EMBL" id="KU574722">
    <property type="protein sequence ID" value="AMM43718.1"/>
    <property type="molecule type" value="Genomic_DNA"/>
</dbReference>
<protein>
    <submittedName>
        <fullName evidence="1">Uncharacterized protein</fullName>
    </submittedName>
</protein>
<reference evidence="2" key="1">
    <citation type="submission" date="2016-01" db="EMBL/GenBank/DDBJ databases">
        <title>Isolation and Characterization of Enterobacteria phage CBB.</title>
        <authorList>
            <person name="Buttimer C.T.H."/>
            <person name="Hendrix H."/>
            <person name="Alexandre H."/>
            <person name="O'Mahony J."/>
            <person name="Lavigne R."/>
            <person name="Coffey A."/>
        </authorList>
    </citation>
    <scope>NUCLEOTIDE SEQUENCE [LARGE SCALE GENOMIC DNA]</scope>
</reference>
<evidence type="ECO:0000313" key="1">
    <source>
        <dbReference type="EMBL" id="AMM43718.1"/>
    </source>
</evidence>
<keyword evidence="2" id="KW-1185">Reference proteome</keyword>
<organism evidence="1 2">
    <name type="scientific">Pectobacterium phage vB_PcaM_CBB</name>
    <dbReference type="NCBI Taxonomy" id="2772511"/>
    <lineage>
        <taxon>Viruses</taxon>
        <taxon>Duplodnaviria</taxon>
        <taxon>Heunggongvirae</taxon>
        <taxon>Uroviricota</taxon>
        <taxon>Caudoviricetes</taxon>
        <taxon>Mimasvirus</taxon>
        <taxon>Mimasvirus CBB</taxon>
    </lineage>
</organism>
<name>A0A1L2CUM7_9CAUD</name>
<sequence length="168" mass="19588">MLFKKKTNKRHEDEPFLIAHVLRGSGSVSSLLHFISTHPGGADAARKDIIKIKYWYSKCSPVVQNIVRKMVKDFQKFDVEEDQWRGVFDDITQHFIIKDTDTRLVFRVDSSSCKIEIAGGNDLSKDPHDWTLFLYATRSVLYIKNNIDEMRKSQANERTKQNYVEAYK</sequence>
<gene>
    <name evidence="1" type="ORF">CBB_153</name>
</gene>
<accession>A0A1L2CUM7</accession>
<dbReference type="Proteomes" id="UP000223891">
    <property type="component" value="Segment"/>
</dbReference>